<keyword evidence="1" id="KW-1133">Transmembrane helix</keyword>
<proteinExistence type="predicted"/>
<dbReference type="Proteomes" id="UP000242444">
    <property type="component" value="Unassembled WGS sequence"/>
</dbReference>
<feature type="transmembrane region" description="Helical" evidence="1">
    <location>
        <begin position="6"/>
        <end position="24"/>
    </location>
</feature>
<dbReference type="AlphaFoldDB" id="A0A263D691"/>
<gene>
    <name evidence="2" type="ORF">CFN78_06745</name>
</gene>
<organism evidence="2 3">
    <name type="scientific">Amycolatopsis antarctica</name>
    <dbReference type="NCBI Taxonomy" id="1854586"/>
    <lineage>
        <taxon>Bacteria</taxon>
        <taxon>Bacillati</taxon>
        <taxon>Actinomycetota</taxon>
        <taxon>Actinomycetes</taxon>
        <taxon>Pseudonocardiales</taxon>
        <taxon>Pseudonocardiaceae</taxon>
        <taxon>Amycolatopsis</taxon>
    </lineage>
</organism>
<evidence type="ECO:0000313" key="2">
    <source>
        <dbReference type="EMBL" id="OZM73980.1"/>
    </source>
</evidence>
<dbReference type="InParanoid" id="A0A263D691"/>
<evidence type="ECO:0000256" key="1">
    <source>
        <dbReference type="SAM" id="Phobius"/>
    </source>
</evidence>
<keyword evidence="1" id="KW-0812">Transmembrane</keyword>
<accession>A0A263D691</accession>
<dbReference type="EMBL" id="NKYE01000003">
    <property type="protein sequence ID" value="OZM73980.1"/>
    <property type="molecule type" value="Genomic_DNA"/>
</dbReference>
<evidence type="ECO:0000313" key="3">
    <source>
        <dbReference type="Proteomes" id="UP000242444"/>
    </source>
</evidence>
<dbReference type="RefSeq" id="WP_094861737.1">
    <property type="nucleotide sequence ID" value="NZ_NKYE01000003.1"/>
</dbReference>
<keyword evidence="3" id="KW-1185">Reference proteome</keyword>
<name>A0A263D691_9PSEU</name>
<protein>
    <submittedName>
        <fullName evidence="2">Uncharacterized protein</fullName>
    </submittedName>
</protein>
<keyword evidence="1" id="KW-0472">Membrane</keyword>
<comment type="caution">
    <text evidence="2">The sequence shown here is derived from an EMBL/GenBank/DDBJ whole genome shotgun (WGS) entry which is preliminary data.</text>
</comment>
<sequence length="79" mass="8892">MTDLNGLWTAIATLGTGLFTYLATRGRKDKAAIADRDIARDYISTLKRYIYRQLHPLLDAAKVDYPPVPKEPDSDEVKP</sequence>
<reference evidence="2 3" key="1">
    <citation type="submission" date="2017-07" db="EMBL/GenBank/DDBJ databases">
        <title>Amycolatopsis antarcticus sp. nov., isolated from the surface of an Antarcticus brown macroalga.</title>
        <authorList>
            <person name="Wang J."/>
            <person name="Leiva S."/>
            <person name="Huang J."/>
            <person name="Huang Y."/>
        </authorList>
    </citation>
    <scope>NUCLEOTIDE SEQUENCE [LARGE SCALE GENOMIC DNA]</scope>
    <source>
        <strain evidence="2 3">AU-G6</strain>
    </source>
</reference>